<dbReference type="EMBL" id="KI635795">
    <property type="protein sequence ID" value="ETB57984.1"/>
    <property type="molecule type" value="Genomic_DNA"/>
</dbReference>
<accession>V7PEX5</accession>
<evidence type="ECO:0000313" key="3">
    <source>
        <dbReference type="Proteomes" id="UP000018538"/>
    </source>
</evidence>
<proteinExistence type="predicted"/>
<feature type="compositionally biased region" description="Basic and acidic residues" evidence="1">
    <location>
        <begin position="201"/>
        <end position="210"/>
    </location>
</feature>
<evidence type="ECO:0000313" key="2">
    <source>
        <dbReference type="EMBL" id="ETB57984.1"/>
    </source>
</evidence>
<name>V7PEX5_PLAYE</name>
<evidence type="ECO:0008006" key="4">
    <source>
        <dbReference type="Google" id="ProtNLM"/>
    </source>
</evidence>
<gene>
    <name evidence="2" type="ORF">YYC_04760</name>
</gene>
<organism evidence="2 3">
    <name type="scientific">Plasmodium yoelii 17X</name>
    <dbReference type="NCBI Taxonomy" id="1323249"/>
    <lineage>
        <taxon>Eukaryota</taxon>
        <taxon>Sar</taxon>
        <taxon>Alveolata</taxon>
        <taxon>Apicomplexa</taxon>
        <taxon>Aconoidasida</taxon>
        <taxon>Haemosporida</taxon>
        <taxon>Plasmodiidae</taxon>
        <taxon>Plasmodium</taxon>
        <taxon>Plasmodium (Vinckeia)</taxon>
    </lineage>
</organism>
<keyword evidence="3" id="KW-1185">Reference proteome</keyword>
<dbReference type="InterPro" id="IPR006477">
    <property type="entry name" value="Yir_bir_cir"/>
</dbReference>
<sequence length="210" mass="24700">MFNSLYKQLPDEDNNVKQLDSKDLLYTYYCPKKGEEYGKCNSDIDKVSASFVYLLSQLFGNVESDEEHGDQKDHNNNKSIGLNDFFNNHIVNGDWYEEDKKHGEQKMDLFNKEIDTDLMKDSARYYQSVKSYAEKFKQFSNHADIDTSYNLYLDVYYMLKNVYNDFINDYYKNNPQNNAPPKLPEIDKINEHSTSNLETSDSQKDTNEKT</sequence>
<dbReference type="Pfam" id="PF06022">
    <property type="entry name" value="Cir_Bir_Yir"/>
    <property type="match status" value="1"/>
</dbReference>
<dbReference type="AlphaFoldDB" id="V7PEX5"/>
<evidence type="ECO:0000256" key="1">
    <source>
        <dbReference type="SAM" id="MobiDB-lite"/>
    </source>
</evidence>
<feature type="region of interest" description="Disordered" evidence="1">
    <location>
        <begin position="177"/>
        <end position="210"/>
    </location>
</feature>
<protein>
    <recommendedName>
        <fullName evidence="4">Plasmodium variant antigen protein Cir/Yir/Bir</fullName>
    </recommendedName>
</protein>
<dbReference type="Proteomes" id="UP000018538">
    <property type="component" value="Unassembled WGS sequence"/>
</dbReference>
<reference evidence="2 3" key="1">
    <citation type="submission" date="2013-11" db="EMBL/GenBank/DDBJ databases">
        <title>The Genome Sequence of Plasmodium yoelii 17X.</title>
        <authorList>
            <consortium name="The Broad Institute Genomics Platform"/>
            <consortium name="The Broad Institute Genome Sequencing Center for Infectious Disease"/>
            <person name="Neafsey D."/>
            <person name="Adams J."/>
            <person name="Walker B."/>
            <person name="Young S.K."/>
            <person name="Zeng Q."/>
            <person name="Gargeya S."/>
            <person name="Fitzgerald M."/>
            <person name="Haas B."/>
            <person name="Abouelleil A."/>
            <person name="Alvarado L."/>
            <person name="Chapman S.B."/>
            <person name="Gainer-Dewar J."/>
            <person name="Goldberg J."/>
            <person name="Griggs A."/>
            <person name="Gujja S."/>
            <person name="Hansen M."/>
            <person name="Howarth C."/>
            <person name="Imamovic A."/>
            <person name="Ireland A."/>
            <person name="Larimer J."/>
            <person name="McCowan C."/>
            <person name="Murphy C."/>
            <person name="Pearson M."/>
            <person name="Poon T.W."/>
            <person name="Priest M."/>
            <person name="Roberts A."/>
            <person name="Saif S."/>
            <person name="Shea T."/>
            <person name="Sykes S."/>
            <person name="Wortman J."/>
            <person name="Nusbaum C."/>
            <person name="Birren B."/>
        </authorList>
    </citation>
    <scope>NUCLEOTIDE SEQUENCE [LARGE SCALE GENOMIC DNA]</scope>
    <source>
        <strain evidence="2 3">17X</strain>
    </source>
</reference>